<evidence type="ECO:0000259" key="4">
    <source>
        <dbReference type="PROSITE" id="PS51710"/>
    </source>
</evidence>
<dbReference type="InterPro" id="IPR006074">
    <property type="entry name" value="GTP1-OBG_CS"/>
</dbReference>
<dbReference type="Gene3D" id="3.40.50.300">
    <property type="entry name" value="P-loop containing nucleotide triphosphate hydrolases"/>
    <property type="match status" value="1"/>
</dbReference>
<dbReference type="PANTHER" id="PTHR11702:SF31">
    <property type="entry name" value="MITOCHONDRIAL RIBOSOME-ASSOCIATED GTPASE 2"/>
    <property type="match status" value="1"/>
</dbReference>
<keyword evidence="3" id="KW-0342">GTP-binding</keyword>
<dbReference type="PROSITE" id="PS00905">
    <property type="entry name" value="GTP1_OBG"/>
    <property type="match status" value="1"/>
</dbReference>
<proteinExistence type="predicted"/>
<gene>
    <name evidence="5" type="primary">obgE_2</name>
    <name evidence="5" type="ORF">NCTC9077_00745</name>
</gene>
<dbReference type="InterPro" id="IPR027417">
    <property type="entry name" value="P-loop_NTPase"/>
</dbReference>
<dbReference type="InterPro" id="IPR031167">
    <property type="entry name" value="G_OBG"/>
</dbReference>
<dbReference type="Proteomes" id="UP000254495">
    <property type="component" value="Unassembled WGS sequence"/>
</dbReference>
<protein>
    <submittedName>
        <fullName evidence="5">GTPase ObgE</fullName>
    </submittedName>
</protein>
<evidence type="ECO:0000256" key="2">
    <source>
        <dbReference type="ARBA" id="ARBA00022842"/>
    </source>
</evidence>
<dbReference type="GO" id="GO:0003924">
    <property type="term" value="F:GTPase activity"/>
    <property type="evidence" value="ECO:0007669"/>
    <property type="project" value="InterPro"/>
</dbReference>
<keyword evidence="1" id="KW-0547">Nucleotide-binding</keyword>
<evidence type="ECO:0000313" key="5">
    <source>
        <dbReference type="EMBL" id="STJ09135.1"/>
    </source>
</evidence>
<dbReference type="PANTHER" id="PTHR11702">
    <property type="entry name" value="DEVELOPMENTALLY REGULATED GTP-BINDING PROTEIN-RELATED"/>
    <property type="match status" value="1"/>
</dbReference>
<evidence type="ECO:0000313" key="6">
    <source>
        <dbReference type="Proteomes" id="UP000254495"/>
    </source>
</evidence>
<dbReference type="AlphaFoldDB" id="A0A376VCZ0"/>
<dbReference type="GO" id="GO:0005525">
    <property type="term" value="F:GTP binding"/>
    <property type="evidence" value="ECO:0007669"/>
    <property type="project" value="UniProtKB-KW"/>
</dbReference>
<evidence type="ECO:0000256" key="3">
    <source>
        <dbReference type="ARBA" id="ARBA00023134"/>
    </source>
</evidence>
<dbReference type="InterPro" id="IPR045086">
    <property type="entry name" value="OBG_GTPase"/>
</dbReference>
<accession>A0A376VCZ0</accession>
<reference evidence="5 6" key="1">
    <citation type="submission" date="2018-06" db="EMBL/GenBank/DDBJ databases">
        <authorList>
            <consortium name="Pathogen Informatics"/>
            <person name="Doyle S."/>
        </authorList>
    </citation>
    <scope>NUCLEOTIDE SEQUENCE [LARGE SCALE GENOMIC DNA]</scope>
    <source>
        <strain evidence="5 6">NCTC9077</strain>
    </source>
</reference>
<dbReference type="SUPFAM" id="SSF52540">
    <property type="entry name" value="P-loop containing nucleoside triphosphate hydrolases"/>
    <property type="match status" value="1"/>
</dbReference>
<evidence type="ECO:0000256" key="1">
    <source>
        <dbReference type="ARBA" id="ARBA00022741"/>
    </source>
</evidence>
<dbReference type="PROSITE" id="PS51710">
    <property type="entry name" value="G_OBG"/>
    <property type="match status" value="1"/>
</dbReference>
<keyword evidence="2" id="KW-0460">Magnesium</keyword>
<dbReference type="Pfam" id="PF01926">
    <property type="entry name" value="MMR_HSR1"/>
    <property type="match status" value="1"/>
</dbReference>
<name>A0A376VCZ0_ECOLX</name>
<feature type="domain" description="OBG-type G" evidence="4">
    <location>
        <begin position="1"/>
        <end position="152"/>
    </location>
</feature>
<organism evidence="5 6">
    <name type="scientific">Escherichia coli</name>
    <dbReference type="NCBI Taxonomy" id="562"/>
    <lineage>
        <taxon>Bacteria</taxon>
        <taxon>Pseudomonadati</taxon>
        <taxon>Pseudomonadota</taxon>
        <taxon>Gammaproteobacteria</taxon>
        <taxon>Enterobacterales</taxon>
        <taxon>Enterobacteriaceae</taxon>
        <taxon>Escherichia</taxon>
    </lineage>
</organism>
<dbReference type="PRINTS" id="PR00326">
    <property type="entry name" value="GTP1OBG"/>
</dbReference>
<dbReference type="InterPro" id="IPR006073">
    <property type="entry name" value="GTP-bd"/>
</dbReference>
<sequence>MRYRRLNRKWRIIRLPLWYQAWAWCVWTTKKSFVVADIPGLIEGAAEGAGLGIRFLKHLERCRVLLHLIDIDPIDGTDPVENARIIISELEKYSQDLAAKPRWLVFNKIDLLDKAEAEEKAKAIAEALGWEDKILSDLCGERTGRERFSAGM</sequence>
<dbReference type="EMBL" id="UGCU01000001">
    <property type="protein sequence ID" value="STJ09135.1"/>
    <property type="molecule type" value="Genomic_DNA"/>
</dbReference>